<dbReference type="ESTHER" id="monro-v2wrk7">
    <property type="family name" value="Fungal_carboxylesterase_lipase"/>
</dbReference>
<dbReference type="EC" id="3.1.1.-" evidence="3"/>
<dbReference type="InterPro" id="IPR019826">
    <property type="entry name" value="Carboxylesterase_B_AS"/>
</dbReference>
<dbReference type="STRING" id="1381753.V2WRK7"/>
<dbReference type="AlphaFoldDB" id="V2WRK7"/>
<dbReference type="InterPro" id="IPR029058">
    <property type="entry name" value="AB_hydrolase_fold"/>
</dbReference>
<evidence type="ECO:0000313" key="6">
    <source>
        <dbReference type="Proteomes" id="UP000017559"/>
    </source>
</evidence>
<dbReference type="GO" id="GO:0052689">
    <property type="term" value="F:carboxylic ester hydrolase activity"/>
    <property type="evidence" value="ECO:0007669"/>
    <property type="project" value="TreeGrafter"/>
</dbReference>
<dbReference type="InterPro" id="IPR002018">
    <property type="entry name" value="CarbesteraseB"/>
</dbReference>
<dbReference type="PANTHER" id="PTHR43918:SF4">
    <property type="entry name" value="CARBOXYLIC ESTER HYDROLASE"/>
    <property type="match status" value="1"/>
</dbReference>
<proteinExistence type="inferred from homology"/>
<dbReference type="EMBL" id="AWSO01001764">
    <property type="protein sequence ID" value="ESK82865.1"/>
    <property type="molecule type" value="Genomic_DNA"/>
</dbReference>
<evidence type="ECO:0000256" key="1">
    <source>
        <dbReference type="ARBA" id="ARBA00005964"/>
    </source>
</evidence>
<sequence length="288" mass="30504">LPLEANNLGFLDQELALKWVQNNIANFGGDPKKVAIMGESAGSLSVAAAIVRHTEDNPPFRAAVMLSGTTVIVDSTPVAELTAFNTFATTFGCTQAPGAERLACLRAIPANAIHDYVNQPSAGSFTGIVDDSTLFDDSLGRITARQSARVPVLLGNMQDDGSLFALQAGAGSISLDQFLDGLGVPIPAGVVRALYPRQNDSQVIASALRDVAFQCPTGLWASTSVLAGISNVYRYIYGAVFPELQAFPGAGAWHSSESKLVLIGIASYSYLTTYHSRSLLWHVQPNNC</sequence>
<dbReference type="Proteomes" id="UP000017559">
    <property type="component" value="Unassembled WGS sequence"/>
</dbReference>
<protein>
    <recommendedName>
        <fullName evidence="3">Carboxylic ester hydrolase</fullName>
        <ecNumber evidence="3">3.1.1.-</ecNumber>
    </recommendedName>
</protein>
<dbReference type="PANTHER" id="PTHR43918">
    <property type="entry name" value="ACETYLCHOLINESTERASE"/>
    <property type="match status" value="1"/>
</dbReference>
<feature type="non-terminal residue" evidence="5">
    <location>
        <position position="1"/>
    </location>
</feature>
<evidence type="ECO:0000256" key="2">
    <source>
        <dbReference type="ARBA" id="ARBA00022801"/>
    </source>
</evidence>
<reference evidence="5 6" key="1">
    <citation type="journal article" date="2014" name="BMC Genomics">
        <title>Genome and secretome analysis of the hemibiotrophic fungal pathogen, Moniliophthora roreri, which causes frosty pod rot disease of cacao: mechanisms of the biotrophic and necrotrophic phases.</title>
        <authorList>
            <person name="Meinhardt L.W."/>
            <person name="Costa G.G.L."/>
            <person name="Thomazella D.P.T."/>
            <person name="Teixeira P.J.P.L."/>
            <person name="Carazzolle M.F."/>
            <person name="Schuster S.C."/>
            <person name="Carlson J.E."/>
            <person name="Guiltinan M.J."/>
            <person name="Mieczkowski P."/>
            <person name="Farmer A."/>
            <person name="Ramaraj T."/>
            <person name="Crozier J."/>
            <person name="Davis R.E."/>
            <person name="Shao J."/>
            <person name="Melnick R.L."/>
            <person name="Pereira G.A.G."/>
            <person name="Bailey B.A."/>
        </authorList>
    </citation>
    <scope>NUCLEOTIDE SEQUENCE [LARGE SCALE GENOMIC DNA]</scope>
    <source>
        <strain evidence="5 6">MCA 2997</strain>
    </source>
</reference>
<keyword evidence="2 3" id="KW-0378">Hydrolase</keyword>
<organism evidence="5 6">
    <name type="scientific">Moniliophthora roreri (strain MCA 2997)</name>
    <name type="common">Cocoa frosty pod rot fungus</name>
    <name type="synonym">Crinipellis roreri</name>
    <dbReference type="NCBI Taxonomy" id="1381753"/>
    <lineage>
        <taxon>Eukaryota</taxon>
        <taxon>Fungi</taxon>
        <taxon>Dikarya</taxon>
        <taxon>Basidiomycota</taxon>
        <taxon>Agaricomycotina</taxon>
        <taxon>Agaricomycetes</taxon>
        <taxon>Agaricomycetidae</taxon>
        <taxon>Agaricales</taxon>
        <taxon>Marasmiineae</taxon>
        <taxon>Marasmiaceae</taxon>
        <taxon>Moniliophthora</taxon>
    </lineage>
</organism>
<dbReference type="PROSITE" id="PS00122">
    <property type="entry name" value="CARBOXYLESTERASE_B_1"/>
    <property type="match status" value="1"/>
</dbReference>
<feature type="domain" description="Carboxylesterase type B" evidence="4">
    <location>
        <begin position="6"/>
        <end position="167"/>
    </location>
</feature>
<dbReference type="SUPFAM" id="SSF53474">
    <property type="entry name" value="alpha/beta-Hydrolases"/>
    <property type="match status" value="1"/>
</dbReference>
<evidence type="ECO:0000313" key="5">
    <source>
        <dbReference type="EMBL" id="ESK82865.1"/>
    </source>
</evidence>
<evidence type="ECO:0000256" key="3">
    <source>
        <dbReference type="RuleBase" id="RU361235"/>
    </source>
</evidence>
<keyword evidence="6" id="KW-1185">Reference proteome</keyword>
<dbReference type="KEGG" id="mrr:Moror_5400"/>
<dbReference type="HOGENOM" id="CLU_966715_0_0_1"/>
<comment type="caution">
    <text evidence="5">The sequence shown here is derived from an EMBL/GenBank/DDBJ whole genome shotgun (WGS) entry which is preliminary data.</text>
</comment>
<comment type="similarity">
    <text evidence="1 3">Belongs to the type-B carboxylesterase/lipase family.</text>
</comment>
<evidence type="ECO:0000259" key="4">
    <source>
        <dbReference type="Pfam" id="PF00135"/>
    </source>
</evidence>
<gene>
    <name evidence="5" type="ORF">Moror_5400</name>
</gene>
<dbReference type="Pfam" id="PF00135">
    <property type="entry name" value="COesterase"/>
    <property type="match status" value="1"/>
</dbReference>
<dbReference type="OrthoDB" id="408631at2759"/>
<name>V2WRK7_MONRO</name>
<dbReference type="Gene3D" id="3.40.50.1820">
    <property type="entry name" value="alpha/beta hydrolase"/>
    <property type="match status" value="1"/>
</dbReference>
<accession>V2WRK7</accession>
<dbReference type="InterPro" id="IPR050654">
    <property type="entry name" value="AChE-related_enzymes"/>
</dbReference>